<evidence type="ECO:0000313" key="1">
    <source>
        <dbReference type="EMBL" id="ABA47118.1"/>
    </source>
</evidence>
<dbReference type="Pfam" id="PF11360">
    <property type="entry name" value="DUF3110"/>
    <property type="match status" value="1"/>
</dbReference>
<dbReference type="EMBL" id="DQ149023">
    <property type="protein sequence ID" value="ABA47118.1"/>
    <property type="molecule type" value="Genomic_DNA"/>
</dbReference>
<protein>
    <submittedName>
        <fullName evidence="1">Gp147</fullName>
    </submittedName>
</protein>
<reference evidence="1 2" key="1">
    <citation type="journal article" date="2007" name="Environ. Microbiol.">
        <title>Genomic and structural analysis of Syn9, a cyanophage infecting marine Prochlorococcus and Synechococcus.</title>
        <authorList>
            <person name="Weigele P.R."/>
            <person name="Pope W.H."/>
            <person name="Pedulla M.L."/>
            <person name="Houtz J.M."/>
            <person name="Smith A.L."/>
            <person name="Conway J.F."/>
            <person name="King J."/>
            <person name="Hatfull G.F."/>
            <person name="Lawrence J.G."/>
            <person name="Hendrix R.W."/>
        </authorList>
    </citation>
    <scope>NUCLEOTIDE SEQUENCE</scope>
</reference>
<dbReference type="OrthoDB" id="26184at10239"/>
<dbReference type="GeneID" id="4239148"/>
<dbReference type="RefSeq" id="YP_717817.1">
    <property type="nucleotide sequence ID" value="NC_008296.2"/>
</dbReference>
<evidence type="ECO:0000313" key="2">
    <source>
        <dbReference type="Proteomes" id="UP000000909"/>
    </source>
</evidence>
<organism evidence="1 2">
    <name type="scientific">Synechococcus phage syn9</name>
    <dbReference type="NCBI Taxonomy" id="382359"/>
    <lineage>
        <taxon>Viruses</taxon>
        <taxon>Duplodnaviria</taxon>
        <taxon>Heunggongvirae</taxon>
        <taxon>Uroviricota</taxon>
        <taxon>Caudoviricetes</taxon>
        <taxon>Pantevenvirales</taxon>
        <taxon>Kyanoviridae</taxon>
        <taxon>Ormenosvirus</taxon>
        <taxon>Ormenosvirus syn9</taxon>
    </lineage>
</organism>
<keyword evidence="2" id="KW-1185">Reference proteome</keyword>
<proteinExistence type="predicted"/>
<organismHost>
    <name type="scientific">Synechococcus</name>
    <dbReference type="NCBI Taxonomy" id="1129"/>
</organismHost>
<name>Q0QZ78_BPSYS</name>
<dbReference type="Proteomes" id="UP000000909">
    <property type="component" value="Segment"/>
</dbReference>
<sequence>MFILTDKESGGVYAVQTKDRRKTVTMFVEEDDAIRYVDLLMAEDYEDDLEILEVDPDVVVANCQMHGYFYSIVPSDEFVIPPR</sequence>
<dbReference type="KEGG" id="vg:4239148"/>
<accession>Q0QZ78</accession>
<dbReference type="InterPro" id="IPR021503">
    <property type="entry name" value="DUF3110"/>
</dbReference>